<dbReference type="InterPro" id="IPR050312">
    <property type="entry name" value="IolE/XylAMocC-like"/>
</dbReference>
<protein>
    <submittedName>
        <fullName evidence="2">TIM barrel protein</fullName>
    </submittedName>
</protein>
<proteinExistence type="predicted"/>
<dbReference type="SUPFAM" id="SSF51658">
    <property type="entry name" value="Xylose isomerase-like"/>
    <property type="match status" value="1"/>
</dbReference>
<evidence type="ECO:0000313" key="2">
    <source>
        <dbReference type="EMBL" id="MBM9477296.1"/>
    </source>
</evidence>
<dbReference type="Proteomes" id="UP000663801">
    <property type="component" value="Unassembled WGS sequence"/>
</dbReference>
<comment type="caution">
    <text evidence="2">The sequence shown here is derived from an EMBL/GenBank/DDBJ whole genome shotgun (WGS) entry which is preliminary data.</text>
</comment>
<dbReference type="AlphaFoldDB" id="A0A938YMJ5"/>
<dbReference type="EMBL" id="JAERWL010000010">
    <property type="protein sequence ID" value="MBM9477296.1"/>
    <property type="molecule type" value="Genomic_DNA"/>
</dbReference>
<organism evidence="2 3">
    <name type="scientific">Nakamurella flavida</name>
    <dbReference type="NCBI Taxonomy" id="363630"/>
    <lineage>
        <taxon>Bacteria</taxon>
        <taxon>Bacillati</taxon>
        <taxon>Actinomycetota</taxon>
        <taxon>Actinomycetes</taxon>
        <taxon>Nakamurellales</taxon>
        <taxon>Nakamurellaceae</taxon>
        <taxon>Nakamurella</taxon>
    </lineage>
</organism>
<dbReference type="Gene3D" id="3.20.20.150">
    <property type="entry name" value="Divalent-metal-dependent TIM barrel enzymes"/>
    <property type="match status" value="1"/>
</dbReference>
<evidence type="ECO:0000313" key="3">
    <source>
        <dbReference type="Proteomes" id="UP000663801"/>
    </source>
</evidence>
<accession>A0A938YMJ5</accession>
<keyword evidence="3" id="KW-1185">Reference proteome</keyword>
<dbReference type="InterPro" id="IPR013022">
    <property type="entry name" value="Xyl_isomerase-like_TIM-brl"/>
</dbReference>
<evidence type="ECO:0000259" key="1">
    <source>
        <dbReference type="Pfam" id="PF01261"/>
    </source>
</evidence>
<reference evidence="2" key="1">
    <citation type="submission" date="2021-01" db="EMBL/GenBank/DDBJ databases">
        <title>KCTC 19127 draft genome.</title>
        <authorList>
            <person name="An D."/>
        </authorList>
    </citation>
    <scope>NUCLEOTIDE SEQUENCE</scope>
    <source>
        <strain evidence="2">KCTC 19127</strain>
    </source>
</reference>
<feature type="domain" description="Xylose isomerase-like TIM barrel" evidence="1">
    <location>
        <begin position="33"/>
        <end position="224"/>
    </location>
</feature>
<dbReference type="InterPro" id="IPR036237">
    <property type="entry name" value="Xyl_isomerase-like_sf"/>
</dbReference>
<sequence length="326" mass="36454">MSNSRIRIGSAPDSWGVWFPSDPVQVPADRFLAEVSASGYEWIELGPYGYLPTDPAQLQDQLDAHHLKVSAGTVFSRLHHENSWDEVWKQVTDVAALTQAVGGQHIVVIPFMWRDDKTGLAIESREFSEEQWTRITTGHDELGRRILDEYGLHVQFHSHADSHVGYQKDIERFVESTNPDYVNLCLDTGHVAYYGGDSVGLIQKYPERIGYLHLKAVDPVLRAEVLANDISFSEAVKRGIMIEPPAGEPNLDEVLTAARALDRDLYGIVEQDLYPCPVDMPFPIARRTHTFLSSCGDPSWLEIGTQHPLSTDTAETTENSKGTIDV</sequence>
<gene>
    <name evidence="2" type="ORF">JL107_12655</name>
</gene>
<dbReference type="PANTHER" id="PTHR12110:SF41">
    <property type="entry name" value="INOSOSE DEHYDRATASE"/>
    <property type="match status" value="1"/>
</dbReference>
<dbReference type="PANTHER" id="PTHR12110">
    <property type="entry name" value="HYDROXYPYRUVATE ISOMERASE"/>
    <property type="match status" value="1"/>
</dbReference>
<dbReference type="Pfam" id="PF01261">
    <property type="entry name" value="AP_endonuc_2"/>
    <property type="match status" value="1"/>
</dbReference>
<name>A0A938YMJ5_9ACTN</name>